<evidence type="ECO:0000313" key="3">
    <source>
        <dbReference type="Proteomes" id="UP000252081"/>
    </source>
</evidence>
<feature type="signal peptide" evidence="1">
    <location>
        <begin position="1"/>
        <end position="25"/>
    </location>
</feature>
<evidence type="ECO:0000313" key="2">
    <source>
        <dbReference type="EMBL" id="RBQ06297.1"/>
    </source>
</evidence>
<keyword evidence="1" id="KW-0732">Signal</keyword>
<protein>
    <recommendedName>
        <fullName evidence="4">Outer membrane protein beta-barrel domain-containing protein</fullName>
    </recommendedName>
</protein>
<dbReference type="Proteomes" id="UP000252081">
    <property type="component" value="Unassembled WGS sequence"/>
</dbReference>
<proteinExistence type="predicted"/>
<feature type="chain" id="PRO_5016753392" description="Outer membrane protein beta-barrel domain-containing protein" evidence="1">
    <location>
        <begin position="26"/>
        <end position="195"/>
    </location>
</feature>
<accession>A0A366KXD0</accession>
<evidence type="ECO:0000256" key="1">
    <source>
        <dbReference type="SAM" id="SignalP"/>
    </source>
</evidence>
<reference evidence="2 3" key="1">
    <citation type="submission" date="2018-07" db="EMBL/GenBank/DDBJ databases">
        <title>A draft genome of a endophytic bacteria, a new species of Pedobacter.</title>
        <authorList>
            <person name="Zhang Z.D."/>
            <person name="Chen Z.J."/>
        </authorList>
    </citation>
    <scope>NUCLEOTIDE SEQUENCE [LARGE SCALE GENOMIC DNA]</scope>
    <source>
        <strain evidence="2 3">RS10</strain>
    </source>
</reference>
<organism evidence="2 3">
    <name type="scientific">Pedobacter miscanthi</name>
    <dbReference type="NCBI Taxonomy" id="2259170"/>
    <lineage>
        <taxon>Bacteria</taxon>
        <taxon>Pseudomonadati</taxon>
        <taxon>Bacteroidota</taxon>
        <taxon>Sphingobacteriia</taxon>
        <taxon>Sphingobacteriales</taxon>
        <taxon>Sphingobacteriaceae</taxon>
        <taxon>Pedobacter</taxon>
    </lineage>
</organism>
<keyword evidence="3" id="KW-1185">Reference proteome</keyword>
<dbReference type="EMBL" id="QNQU01000011">
    <property type="protein sequence ID" value="RBQ06297.1"/>
    <property type="molecule type" value="Genomic_DNA"/>
</dbReference>
<name>A0A366KXD0_9SPHI</name>
<comment type="caution">
    <text evidence="2">The sequence shown here is derived from an EMBL/GenBank/DDBJ whole genome shotgun (WGS) entry which is preliminary data.</text>
</comment>
<evidence type="ECO:0008006" key="4">
    <source>
        <dbReference type="Google" id="ProtNLM"/>
    </source>
</evidence>
<sequence length="195" mass="21861">MKSKNAIKTLFVLIICTFILGSASAQDSTKVDQPTEVKSLNKLKLSLIGLSYEREQRVSKTVTFYGAAGLIGSFIYQTTFTIDNNYNFNSHTETDFKIYPSLNAGFKHYYNFERRVKKGRRTINNAAGYVGVDFLAIFPPKTGISNQYNIMPQWGFQAAASKWINFELALGPAIVIARSETHFDIGGKIGFNFLL</sequence>
<dbReference type="OrthoDB" id="883248at2"/>
<gene>
    <name evidence="2" type="ORF">DRW42_14530</name>
</gene>
<dbReference type="RefSeq" id="WP_113949546.1">
    <property type="nucleotide sequence ID" value="NZ_QNQU01000011.1"/>
</dbReference>
<dbReference type="AlphaFoldDB" id="A0A366KXD0"/>